<dbReference type="SUPFAM" id="SSF55856">
    <property type="entry name" value="Cytochrome b5-like heme/steroid binding domain"/>
    <property type="match status" value="1"/>
</dbReference>
<keyword evidence="1 4" id="KW-0349">Heme</keyword>
<sequence length="196" mass="22704">MESSDKIVEFIYGRRYIKLRWNPQTTSEEMIMDAIDSLGRKFMEYYTATFINFVTEDGSIVHIDDIASASISPIYIRAPDAKKNLNISYTQIHDIKTHKFDKKQFFVIENSKLVEENKEIIKEISWAEIGKHSKRKDCWIVINGKVYEITEFIKRHPGGDIIMKSAGKDATLVFNKHHPWVFPETAIRGMCIGIAK</sequence>
<gene>
    <name evidence="6" type="ORF">SteCoe_21440</name>
</gene>
<dbReference type="Pfam" id="PF00173">
    <property type="entry name" value="Cyt-b5"/>
    <property type="match status" value="1"/>
</dbReference>
<evidence type="ECO:0000313" key="7">
    <source>
        <dbReference type="Proteomes" id="UP000187209"/>
    </source>
</evidence>
<accession>A0A1R2BPB3</accession>
<keyword evidence="2 4" id="KW-0479">Metal-binding</keyword>
<comment type="similarity">
    <text evidence="4">Belongs to the cytochrome b5 family.</text>
</comment>
<dbReference type="PANTHER" id="PTHR46237">
    <property type="entry name" value="CYTOCHROME B5 REDUCTASE 4 FAMILY MEMBER"/>
    <property type="match status" value="1"/>
</dbReference>
<dbReference type="GO" id="GO:0046872">
    <property type="term" value="F:metal ion binding"/>
    <property type="evidence" value="ECO:0007669"/>
    <property type="project" value="UniProtKB-UniRule"/>
</dbReference>
<dbReference type="OrthoDB" id="260519at2759"/>
<dbReference type="PANTHER" id="PTHR46237:SF1">
    <property type="entry name" value="CYTOCHROME B5 REDUCTASE 4"/>
    <property type="match status" value="1"/>
</dbReference>
<keyword evidence="7" id="KW-1185">Reference proteome</keyword>
<evidence type="ECO:0000256" key="1">
    <source>
        <dbReference type="ARBA" id="ARBA00022617"/>
    </source>
</evidence>
<dbReference type="InterPro" id="IPR036400">
    <property type="entry name" value="Cyt_B5-like_heme/steroid_sf"/>
</dbReference>
<comment type="caution">
    <text evidence="6">The sequence shown here is derived from an EMBL/GenBank/DDBJ whole genome shotgun (WGS) entry which is preliminary data.</text>
</comment>
<dbReference type="GO" id="GO:0004128">
    <property type="term" value="F:cytochrome-b5 reductase activity, acting on NAD(P)H"/>
    <property type="evidence" value="ECO:0007669"/>
    <property type="project" value="TreeGrafter"/>
</dbReference>
<dbReference type="InterPro" id="IPR018506">
    <property type="entry name" value="Cyt_B5_heme-BS"/>
</dbReference>
<evidence type="ECO:0000313" key="6">
    <source>
        <dbReference type="EMBL" id="OMJ78679.1"/>
    </source>
</evidence>
<dbReference type="InterPro" id="IPR001199">
    <property type="entry name" value="Cyt_B5-like_heme/steroid-bd"/>
</dbReference>
<name>A0A1R2BPB3_9CILI</name>
<dbReference type="PROSITE" id="PS50255">
    <property type="entry name" value="CYTOCHROME_B5_2"/>
    <property type="match status" value="1"/>
</dbReference>
<dbReference type="Proteomes" id="UP000187209">
    <property type="component" value="Unassembled WGS sequence"/>
</dbReference>
<dbReference type="PROSITE" id="PS00191">
    <property type="entry name" value="CYTOCHROME_B5_1"/>
    <property type="match status" value="1"/>
</dbReference>
<feature type="domain" description="Cytochrome b5 heme-binding" evidence="5">
    <location>
        <begin position="121"/>
        <end position="196"/>
    </location>
</feature>
<keyword evidence="3 4" id="KW-0408">Iron</keyword>
<dbReference type="EMBL" id="MPUH01000509">
    <property type="protein sequence ID" value="OMJ78679.1"/>
    <property type="molecule type" value="Genomic_DNA"/>
</dbReference>
<dbReference type="GO" id="GO:0005737">
    <property type="term" value="C:cytoplasm"/>
    <property type="evidence" value="ECO:0007669"/>
    <property type="project" value="TreeGrafter"/>
</dbReference>
<organism evidence="6 7">
    <name type="scientific">Stentor coeruleus</name>
    <dbReference type="NCBI Taxonomy" id="5963"/>
    <lineage>
        <taxon>Eukaryota</taxon>
        <taxon>Sar</taxon>
        <taxon>Alveolata</taxon>
        <taxon>Ciliophora</taxon>
        <taxon>Postciliodesmatophora</taxon>
        <taxon>Heterotrichea</taxon>
        <taxon>Heterotrichida</taxon>
        <taxon>Stentoridae</taxon>
        <taxon>Stentor</taxon>
    </lineage>
</organism>
<evidence type="ECO:0000256" key="4">
    <source>
        <dbReference type="RuleBase" id="RU362121"/>
    </source>
</evidence>
<dbReference type="GO" id="GO:0020037">
    <property type="term" value="F:heme binding"/>
    <property type="evidence" value="ECO:0007669"/>
    <property type="project" value="UniProtKB-UniRule"/>
</dbReference>
<evidence type="ECO:0000256" key="2">
    <source>
        <dbReference type="ARBA" id="ARBA00022723"/>
    </source>
</evidence>
<dbReference type="SMART" id="SM01117">
    <property type="entry name" value="Cyt-b5"/>
    <property type="match status" value="1"/>
</dbReference>
<dbReference type="AlphaFoldDB" id="A0A1R2BPB3"/>
<reference evidence="6 7" key="1">
    <citation type="submission" date="2016-11" db="EMBL/GenBank/DDBJ databases">
        <title>The macronuclear genome of Stentor coeruleus: a giant cell with tiny introns.</title>
        <authorList>
            <person name="Slabodnick M."/>
            <person name="Ruby J.G."/>
            <person name="Reiff S.B."/>
            <person name="Swart E.C."/>
            <person name="Gosai S."/>
            <person name="Prabakaran S."/>
            <person name="Witkowska E."/>
            <person name="Larue G.E."/>
            <person name="Fisher S."/>
            <person name="Freeman R.M."/>
            <person name="Gunawardena J."/>
            <person name="Chu W."/>
            <person name="Stover N.A."/>
            <person name="Gregory B.D."/>
            <person name="Nowacki M."/>
            <person name="Derisi J."/>
            <person name="Roy S.W."/>
            <person name="Marshall W.F."/>
            <person name="Sood P."/>
        </authorList>
    </citation>
    <scope>NUCLEOTIDE SEQUENCE [LARGE SCALE GENOMIC DNA]</scope>
    <source>
        <strain evidence="6">WM001</strain>
    </source>
</reference>
<protein>
    <recommendedName>
        <fullName evidence="5">Cytochrome b5 heme-binding domain-containing protein</fullName>
    </recommendedName>
</protein>
<evidence type="ECO:0000259" key="5">
    <source>
        <dbReference type="PROSITE" id="PS50255"/>
    </source>
</evidence>
<proteinExistence type="inferred from homology"/>
<dbReference type="Gene3D" id="3.10.120.10">
    <property type="entry name" value="Cytochrome b5-like heme/steroid binding domain"/>
    <property type="match status" value="1"/>
</dbReference>
<evidence type="ECO:0000256" key="3">
    <source>
        <dbReference type="ARBA" id="ARBA00023004"/>
    </source>
</evidence>
<dbReference type="InterPro" id="IPR051872">
    <property type="entry name" value="Cytochrome_b5/Flavoprotein_Rdt"/>
</dbReference>